<proteinExistence type="predicted"/>
<dbReference type="Proteomes" id="UP000637757">
    <property type="component" value="Unassembled WGS sequence"/>
</dbReference>
<name>A0A931AUN7_9ENTE</name>
<sequence length="251" mass="29930">MDEQQRLRETELTFPSKRKMINPVLGELLQPLEYLIDRKKELNEQIIKAYKANNIYTEKSQADLRELHNVRHQIIITNELKSIFGIDIIEFYEKAHWSIDKNYKANYINLMETIENVMKKEANTELRNTKKSTKTFTNKEKKEIRTLYEEMLKHVKLGNEYKAEKVADNMNQLLKKAIERGVLDQFGKYDYYYMDMSKTLTKLGLNKWNFKNLVTASNNNIIYEDIGDHKKTPRTQQLLNATDKELRKRKK</sequence>
<accession>A0A931AUN7</accession>
<keyword evidence="2" id="KW-1185">Reference proteome</keyword>
<organism evidence="1 2">
    <name type="scientific">Enterococcus lacertideformus</name>
    <dbReference type="NCBI Taxonomy" id="2771493"/>
    <lineage>
        <taxon>Bacteria</taxon>
        <taxon>Bacillati</taxon>
        <taxon>Bacillota</taxon>
        <taxon>Bacilli</taxon>
        <taxon>Lactobacillales</taxon>
        <taxon>Enterococcaceae</taxon>
        <taxon>Enterococcus</taxon>
    </lineage>
</organism>
<protein>
    <submittedName>
        <fullName evidence="1">Uncharacterized protein</fullName>
    </submittedName>
</protein>
<reference evidence="1" key="1">
    <citation type="submission" date="2020-09" db="EMBL/GenBank/DDBJ databases">
        <title>Genomic insights into the novelty and pathogenicity of a unique biofilm-forming Enterococcus sp. bacteria (Enterococcus lacertideformus) identified in reptiles.</title>
        <authorList>
            <person name="Agius J.E."/>
            <person name="Phalen D.N."/>
            <person name="Rose K."/>
            <person name="Eden J.-S."/>
        </authorList>
    </citation>
    <scope>NUCLEOTIDE SEQUENCE</scope>
    <source>
        <strain evidence="1">PHRS 0518</strain>
    </source>
</reference>
<comment type="caution">
    <text evidence="1">The sequence shown here is derived from an EMBL/GenBank/DDBJ whole genome shotgun (WGS) entry which is preliminary data.</text>
</comment>
<dbReference type="EMBL" id="JADAKE010000002">
    <property type="protein sequence ID" value="MBF8807130.1"/>
    <property type="molecule type" value="Genomic_DNA"/>
</dbReference>
<dbReference type="AlphaFoldDB" id="A0A931AUN7"/>
<gene>
    <name evidence="1" type="ORF">IC227_00360</name>
</gene>
<evidence type="ECO:0000313" key="2">
    <source>
        <dbReference type="Proteomes" id="UP000637757"/>
    </source>
</evidence>
<evidence type="ECO:0000313" key="1">
    <source>
        <dbReference type="EMBL" id="MBF8807130.1"/>
    </source>
</evidence>